<comment type="caution">
    <text evidence="2">The sequence shown here is derived from an EMBL/GenBank/DDBJ whole genome shotgun (WGS) entry which is preliminary data.</text>
</comment>
<dbReference type="EMBL" id="QKWW01000072">
    <property type="protein sequence ID" value="PZT53325.1"/>
    <property type="molecule type" value="Genomic_DNA"/>
</dbReference>
<feature type="domain" description="Cell wall hydrolase SleB" evidence="1">
    <location>
        <begin position="183"/>
        <end position="284"/>
    </location>
</feature>
<accession>A0A2W6NC02</accession>
<dbReference type="InterPro" id="IPR042047">
    <property type="entry name" value="SleB_dom1"/>
</dbReference>
<proteinExistence type="predicted"/>
<dbReference type="InterPro" id="IPR011105">
    <property type="entry name" value="Cell_wall_hydrolase_SleB"/>
</dbReference>
<evidence type="ECO:0000313" key="3">
    <source>
        <dbReference type="Proteomes" id="UP000249204"/>
    </source>
</evidence>
<sequence length="285" mass="31566">MDIISKNRWVAPMLSVLLVCIVGVNVVQATGKWNEASDSKQMTELAASTHNNLSLSPEQRRLTEDGTSLSVHPSAQSVNWTAALPARNWLVSAQHEQEQKQAAARQKAKAIADAKAKKEAALKLAKLERAKAAAAVSTPPQKLYFTRTELLKQEDAKLATWSYSVSDKELFLLQKIVMAEAEGEPYEGKVAVANVVLNRLRSANFPDTIYKVIYQKSQFSPVANGRLKRVTPNEDSIKAVNAALNGQKEVSDNTYYFLSLTLADDLTVARTKKEVKRIGHHTFYK</sequence>
<protein>
    <submittedName>
        <fullName evidence="2">Cell wall hydrolase</fullName>
    </submittedName>
</protein>
<dbReference type="GO" id="GO:0016787">
    <property type="term" value="F:hydrolase activity"/>
    <property type="evidence" value="ECO:0007669"/>
    <property type="project" value="UniProtKB-KW"/>
</dbReference>
<reference evidence="2 3" key="1">
    <citation type="submission" date="2018-06" db="EMBL/GenBank/DDBJ databases">
        <title>Isolation of heavy metals resistant Paenibacillus silvae NC2 from Gold-Copper mine in ZiJin, China.</title>
        <authorList>
            <person name="Xu J."/>
            <person name="Mazhar H.S."/>
            <person name="Rensing C."/>
        </authorList>
    </citation>
    <scope>NUCLEOTIDE SEQUENCE [LARGE SCALE GENOMIC DNA]</scope>
    <source>
        <strain evidence="2 3">NC2</strain>
    </source>
</reference>
<dbReference type="RefSeq" id="WP_111272502.1">
    <property type="nucleotide sequence ID" value="NZ_JAHXMW010000001.1"/>
</dbReference>
<gene>
    <name evidence="2" type="ORF">DN757_22935</name>
</gene>
<dbReference type="Pfam" id="PF07486">
    <property type="entry name" value="Hydrolase_2"/>
    <property type="match status" value="1"/>
</dbReference>
<evidence type="ECO:0000259" key="1">
    <source>
        <dbReference type="Pfam" id="PF07486"/>
    </source>
</evidence>
<organism evidence="2 3">
    <name type="scientific">Paenibacillus silvae</name>
    <dbReference type="NCBI Taxonomy" id="1325358"/>
    <lineage>
        <taxon>Bacteria</taxon>
        <taxon>Bacillati</taxon>
        <taxon>Bacillota</taxon>
        <taxon>Bacilli</taxon>
        <taxon>Bacillales</taxon>
        <taxon>Paenibacillaceae</taxon>
        <taxon>Paenibacillus</taxon>
    </lineage>
</organism>
<name>A0A2W6NC02_9BACL</name>
<dbReference type="AlphaFoldDB" id="A0A2W6NC02"/>
<evidence type="ECO:0000313" key="2">
    <source>
        <dbReference type="EMBL" id="PZT53325.1"/>
    </source>
</evidence>
<keyword evidence="2" id="KW-0378">Hydrolase</keyword>
<dbReference type="Proteomes" id="UP000249204">
    <property type="component" value="Unassembled WGS sequence"/>
</dbReference>
<dbReference type="Gene3D" id="1.10.10.2520">
    <property type="entry name" value="Cell wall hydrolase SleB, domain 1"/>
    <property type="match status" value="1"/>
</dbReference>